<dbReference type="AlphaFoldDB" id="A0A1G6SV78"/>
<dbReference type="Proteomes" id="UP000199452">
    <property type="component" value="Unassembled WGS sequence"/>
</dbReference>
<feature type="transmembrane region" description="Helical" evidence="1">
    <location>
        <begin position="28"/>
        <end position="47"/>
    </location>
</feature>
<proteinExistence type="predicted"/>
<keyword evidence="1" id="KW-0472">Membrane</keyword>
<accession>A0A1G6SV78</accession>
<evidence type="ECO:0000256" key="1">
    <source>
        <dbReference type="SAM" id="Phobius"/>
    </source>
</evidence>
<protein>
    <submittedName>
        <fullName evidence="2">Uncharacterized protein</fullName>
    </submittedName>
</protein>
<keyword evidence="1" id="KW-1133">Transmembrane helix</keyword>
<sequence length="72" mass="8411">MFAAEASHEHFGVIRFAHEPFRVLAGHFVPVKVYLLAVVFCFIDFIVGQSEYDQMYKPQPSFHLIIRHQFLS</sequence>
<keyword evidence="3" id="KW-1185">Reference proteome</keyword>
<evidence type="ECO:0000313" key="3">
    <source>
        <dbReference type="Proteomes" id="UP000199452"/>
    </source>
</evidence>
<name>A0A1G6SV78_9BACT</name>
<dbReference type="EMBL" id="FMYP01000103">
    <property type="protein sequence ID" value="SDD20699.1"/>
    <property type="molecule type" value="Genomic_DNA"/>
</dbReference>
<reference evidence="2 3" key="1">
    <citation type="submission" date="2016-09" db="EMBL/GenBank/DDBJ databases">
        <authorList>
            <person name="Capua I."/>
            <person name="De Benedictis P."/>
            <person name="Joannis T."/>
            <person name="Lombin L.H."/>
            <person name="Cattoli G."/>
        </authorList>
    </citation>
    <scope>NUCLEOTIDE SEQUENCE [LARGE SCALE GENOMIC DNA]</scope>
    <source>
        <strain evidence="2 3">A7P-90m</strain>
    </source>
</reference>
<organism evidence="2 3">
    <name type="scientific">Williamwhitmania taraxaci</name>
    <dbReference type="NCBI Taxonomy" id="1640674"/>
    <lineage>
        <taxon>Bacteria</taxon>
        <taxon>Pseudomonadati</taxon>
        <taxon>Bacteroidota</taxon>
        <taxon>Bacteroidia</taxon>
        <taxon>Bacteroidales</taxon>
        <taxon>Williamwhitmaniaceae</taxon>
        <taxon>Williamwhitmania</taxon>
    </lineage>
</organism>
<gene>
    <name evidence="2" type="ORF">SAMN05216323_11034</name>
</gene>
<evidence type="ECO:0000313" key="2">
    <source>
        <dbReference type="EMBL" id="SDD20699.1"/>
    </source>
</evidence>
<keyword evidence="1" id="KW-0812">Transmembrane</keyword>